<dbReference type="STRING" id="1801990.A2V69_00720"/>
<keyword evidence="4" id="KW-0233">DNA recombination</keyword>
<comment type="caution">
    <text evidence="8">The sequence shown here is derived from an EMBL/GenBank/DDBJ whole genome shotgun (WGS) entry which is preliminary data.</text>
</comment>
<dbReference type="Gene3D" id="2.40.50.140">
    <property type="entry name" value="Nucleic acid-binding proteins"/>
    <property type="match status" value="1"/>
</dbReference>
<dbReference type="InterPro" id="IPR003717">
    <property type="entry name" value="RecO"/>
</dbReference>
<dbReference type="EMBL" id="MHMT01000012">
    <property type="protein sequence ID" value="OGZ32883.1"/>
    <property type="molecule type" value="Genomic_DNA"/>
</dbReference>
<dbReference type="Gene3D" id="1.20.1440.120">
    <property type="entry name" value="Recombination protein O, C-terminal domain"/>
    <property type="match status" value="1"/>
</dbReference>
<keyword evidence="3" id="KW-0227">DNA damage</keyword>
<evidence type="ECO:0000256" key="6">
    <source>
        <dbReference type="ARBA" id="ARBA00033409"/>
    </source>
</evidence>
<proteinExistence type="inferred from homology"/>
<keyword evidence="5" id="KW-0234">DNA repair</keyword>
<accession>A0A1G2F4H2</accession>
<dbReference type="InterPro" id="IPR037278">
    <property type="entry name" value="ARFGAP/RecO"/>
</dbReference>
<reference evidence="8 9" key="1">
    <citation type="journal article" date="2016" name="Nat. Commun.">
        <title>Thousands of microbial genomes shed light on interconnected biogeochemical processes in an aquifer system.</title>
        <authorList>
            <person name="Anantharaman K."/>
            <person name="Brown C.T."/>
            <person name="Hug L.A."/>
            <person name="Sharon I."/>
            <person name="Castelle C.J."/>
            <person name="Probst A.J."/>
            <person name="Thomas B.C."/>
            <person name="Singh A."/>
            <person name="Wilkins M.J."/>
            <person name="Karaoz U."/>
            <person name="Brodie E.L."/>
            <person name="Williams K.H."/>
            <person name="Hubbard S.S."/>
            <person name="Banfield J.F."/>
        </authorList>
    </citation>
    <scope>NUCLEOTIDE SEQUENCE [LARGE SCALE GENOMIC DNA]</scope>
</reference>
<organism evidence="8 9">
    <name type="scientific">Candidatus Portnoybacteria bacterium RBG_13_40_8</name>
    <dbReference type="NCBI Taxonomy" id="1801990"/>
    <lineage>
        <taxon>Bacteria</taxon>
        <taxon>Candidatus Portnoyibacteriota</taxon>
    </lineage>
</organism>
<dbReference type="InterPro" id="IPR012340">
    <property type="entry name" value="NA-bd_OB-fold"/>
</dbReference>
<dbReference type="GO" id="GO:0006310">
    <property type="term" value="P:DNA recombination"/>
    <property type="evidence" value="ECO:0007669"/>
    <property type="project" value="UniProtKB-KW"/>
</dbReference>
<evidence type="ECO:0000256" key="2">
    <source>
        <dbReference type="ARBA" id="ARBA00021310"/>
    </source>
</evidence>
<dbReference type="GO" id="GO:0043590">
    <property type="term" value="C:bacterial nucleoid"/>
    <property type="evidence" value="ECO:0007669"/>
    <property type="project" value="TreeGrafter"/>
</dbReference>
<sequence>MIKTEAIILKSADSNEVDRLLTIYSEKMGKINIFAKGVKKPESKLRYSIEPISWVQMILVEGKNSLILKDTVIKDQLLNIKKDLGKIKIAKKITDLIDEAIAGQEKDDDVWRLILMTLKALNEDKISFKSAVVDFQNNLIKILGYDPEAVRELKDIY</sequence>
<protein>
    <recommendedName>
        <fullName evidence="2">DNA repair protein RecO</fullName>
    </recommendedName>
    <alternativeName>
        <fullName evidence="6">Recombination protein O</fullName>
    </alternativeName>
</protein>
<dbReference type="Proteomes" id="UP000177810">
    <property type="component" value="Unassembled WGS sequence"/>
</dbReference>
<evidence type="ECO:0000256" key="5">
    <source>
        <dbReference type="ARBA" id="ARBA00023204"/>
    </source>
</evidence>
<dbReference type="AlphaFoldDB" id="A0A1G2F4H2"/>
<dbReference type="PANTHER" id="PTHR33991:SF1">
    <property type="entry name" value="DNA REPAIR PROTEIN RECO"/>
    <property type="match status" value="1"/>
</dbReference>
<evidence type="ECO:0000259" key="7">
    <source>
        <dbReference type="Pfam" id="PF11967"/>
    </source>
</evidence>
<evidence type="ECO:0000256" key="1">
    <source>
        <dbReference type="ARBA" id="ARBA00007452"/>
    </source>
</evidence>
<evidence type="ECO:0000256" key="4">
    <source>
        <dbReference type="ARBA" id="ARBA00023172"/>
    </source>
</evidence>
<name>A0A1G2F4H2_9BACT</name>
<evidence type="ECO:0000256" key="3">
    <source>
        <dbReference type="ARBA" id="ARBA00022763"/>
    </source>
</evidence>
<dbReference type="PANTHER" id="PTHR33991">
    <property type="entry name" value="DNA REPAIR PROTEIN RECO"/>
    <property type="match status" value="1"/>
</dbReference>
<dbReference type="Pfam" id="PF11967">
    <property type="entry name" value="RecO_N"/>
    <property type="match status" value="1"/>
</dbReference>
<dbReference type="SUPFAM" id="SSF50249">
    <property type="entry name" value="Nucleic acid-binding proteins"/>
    <property type="match status" value="1"/>
</dbReference>
<dbReference type="InterPro" id="IPR042242">
    <property type="entry name" value="RecO_C"/>
</dbReference>
<gene>
    <name evidence="8" type="ORF">A2V69_00720</name>
</gene>
<dbReference type="InterPro" id="IPR022572">
    <property type="entry name" value="DNA_rep/recomb_RecO_N"/>
</dbReference>
<evidence type="ECO:0000313" key="9">
    <source>
        <dbReference type="Proteomes" id="UP000177810"/>
    </source>
</evidence>
<dbReference type="Pfam" id="PF02565">
    <property type="entry name" value="RecO_C"/>
    <property type="match status" value="1"/>
</dbReference>
<evidence type="ECO:0000313" key="8">
    <source>
        <dbReference type="EMBL" id="OGZ32883.1"/>
    </source>
</evidence>
<dbReference type="SUPFAM" id="SSF57863">
    <property type="entry name" value="ArfGap/RecO-like zinc finger"/>
    <property type="match status" value="1"/>
</dbReference>
<dbReference type="NCBIfam" id="TIGR00613">
    <property type="entry name" value="reco"/>
    <property type="match status" value="1"/>
</dbReference>
<dbReference type="GO" id="GO:0006302">
    <property type="term" value="P:double-strand break repair"/>
    <property type="evidence" value="ECO:0007669"/>
    <property type="project" value="TreeGrafter"/>
</dbReference>
<feature type="domain" description="DNA replication/recombination mediator RecO N-terminal" evidence="7">
    <location>
        <begin position="1"/>
        <end position="64"/>
    </location>
</feature>
<comment type="similarity">
    <text evidence="1">Belongs to the RecO family.</text>
</comment>